<keyword evidence="3" id="KW-1185">Reference proteome</keyword>
<evidence type="ECO:0000313" key="3">
    <source>
        <dbReference type="Proteomes" id="UP001232148"/>
    </source>
</evidence>
<protein>
    <submittedName>
        <fullName evidence="2">Uncharacterized protein</fullName>
    </submittedName>
</protein>
<accession>A0AAD9HGQ2</accession>
<proteinExistence type="predicted"/>
<dbReference type="EMBL" id="MU842873">
    <property type="protein sequence ID" value="KAK2028760.1"/>
    <property type="molecule type" value="Genomic_DNA"/>
</dbReference>
<gene>
    <name evidence="2" type="ORF">LX32DRAFT_652843</name>
</gene>
<reference evidence="2" key="1">
    <citation type="submission" date="2021-06" db="EMBL/GenBank/DDBJ databases">
        <title>Comparative genomics, transcriptomics and evolutionary studies reveal genomic signatures of adaptation to plant cell wall in hemibiotrophic fungi.</title>
        <authorList>
            <consortium name="DOE Joint Genome Institute"/>
            <person name="Baroncelli R."/>
            <person name="Diaz J.F."/>
            <person name="Benocci T."/>
            <person name="Peng M."/>
            <person name="Battaglia E."/>
            <person name="Haridas S."/>
            <person name="Andreopoulos W."/>
            <person name="Labutti K."/>
            <person name="Pangilinan J."/>
            <person name="Floch G.L."/>
            <person name="Makela M.R."/>
            <person name="Henrissat B."/>
            <person name="Grigoriev I.V."/>
            <person name="Crouch J.A."/>
            <person name="De Vries R.P."/>
            <person name="Sukno S.A."/>
            <person name="Thon M.R."/>
        </authorList>
    </citation>
    <scope>NUCLEOTIDE SEQUENCE</scope>
    <source>
        <strain evidence="2">MAFF235873</strain>
    </source>
</reference>
<feature type="region of interest" description="Disordered" evidence="1">
    <location>
        <begin position="57"/>
        <end position="76"/>
    </location>
</feature>
<evidence type="ECO:0000256" key="1">
    <source>
        <dbReference type="SAM" id="MobiDB-lite"/>
    </source>
</evidence>
<name>A0AAD9HGQ2_9PEZI</name>
<dbReference type="Proteomes" id="UP001232148">
    <property type="component" value="Unassembled WGS sequence"/>
</dbReference>
<sequence>MSKPTTIQVAELQRKYTGLDDKLEYVAGHTIDNRYRAYKVAGLAAGTASTTYKKTADTLRQERPYDPNNPAFGPVRARGFYTRGGHQTLAPLAGTASTTAEFYADRRDSFNDRYQDVLEAKGNYKTHVYEATNSRGTYDSTTLNSKPGSV</sequence>
<dbReference type="AlphaFoldDB" id="A0AAD9HGQ2"/>
<organism evidence="2 3">
    <name type="scientific">Colletotrichum zoysiae</name>
    <dbReference type="NCBI Taxonomy" id="1216348"/>
    <lineage>
        <taxon>Eukaryota</taxon>
        <taxon>Fungi</taxon>
        <taxon>Dikarya</taxon>
        <taxon>Ascomycota</taxon>
        <taxon>Pezizomycotina</taxon>
        <taxon>Sordariomycetes</taxon>
        <taxon>Hypocreomycetidae</taxon>
        <taxon>Glomerellales</taxon>
        <taxon>Glomerellaceae</taxon>
        <taxon>Colletotrichum</taxon>
        <taxon>Colletotrichum graminicola species complex</taxon>
    </lineage>
</organism>
<evidence type="ECO:0000313" key="2">
    <source>
        <dbReference type="EMBL" id="KAK2028760.1"/>
    </source>
</evidence>
<comment type="caution">
    <text evidence="2">The sequence shown here is derived from an EMBL/GenBank/DDBJ whole genome shotgun (WGS) entry which is preliminary data.</text>
</comment>